<dbReference type="EMBL" id="QKRW01000005">
    <property type="protein sequence ID" value="RAL66979.1"/>
    <property type="molecule type" value="Genomic_DNA"/>
</dbReference>
<dbReference type="SUPFAM" id="SSF57756">
    <property type="entry name" value="Retrovirus zinc finger-like domains"/>
    <property type="match status" value="1"/>
</dbReference>
<sequence length="243" mass="26787">MTDKMSFSAFYTQLEHLGTACHKQPREMVAAMKTKVSYNLQRLLMQDSNPCSLTDVDGWKQKFEVWSQNLRENEHLLGSKMNSSFTQPYTSPTNTSSAVPASSDPMDLDAFKTRDQQREEERRLGLCHYCKKPGHSVWDCDAKKQADTQRAARGGPGFAGSRGGFGGHGSYRGAPAGRGNQHSNQYPNNRVDLTIEIISRNTVLGGFVETESLAPSESASNTSPHNTSTSPINDYTGKAQPPH</sequence>
<evidence type="ECO:0008006" key="4">
    <source>
        <dbReference type="Google" id="ProtNLM"/>
    </source>
</evidence>
<feature type="region of interest" description="Disordered" evidence="1">
    <location>
        <begin position="149"/>
        <end position="187"/>
    </location>
</feature>
<protein>
    <recommendedName>
        <fullName evidence="4">CCHC-type domain-containing protein</fullName>
    </recommendedName>
</protein>
<feature type="compositionally biased region" description="Gly residues" evidence="1">
    <location>
        <begin position="154"/>
        <end position="170"/>
    </location>
</feature>
<comment type="caution">
    <text evidence="2">The sequence shown here is derived from an EMBL/GenBank/DDBJ whole genome shotgun (WGS) entry which is preliminary data.</text>
</comment>
<dbReference type="Proteomes" id="UP000249056">
    <property type="component" value="Unassembled WGS sequence"/>
</dbReference>
<proteinExistence type="predicted"/>
<gene>
    <name evidence="2" type="ORF">DID88_007759</name>
</gene>
<evidence type="ECO:0000256" key="1">
    <source>
        <dbReference type="SAM" id="MobiDB-lite"/>
    </source>
</evidence>
<dbReference type="GO" id="GO:0008270">
    <property type="term" value="F:zinc ion binding"/>
    <property type="evidence" value="ECO:0007669"/>
    <property type="project" value="InterPro"/>
</dbReference>
<dbReference type="GO" id="GO:0003676">
    <property type="term" value="F:nucleic acid binding"/>
    <property type="evidence" value="ECO:0007669"/>
    <property type="project" value="InterPro"/>
</dbReference>
<dbReference type="InterPro" id="IPR036875">
    <property type="entry name" value="Znf_CCHC_sf"/>
</dbReference>
<reference evidence="2 3" key="1">
    <citation type="submission" date="2018-06" db="EMBL/GenBank/DDBJ databases">
        <title>Genome Sequence of the Brown Rot Fungal Pathogen Monilinia fructigena.</title>
        <authorList>
            <person name="Landi L."/>
            <person name="De Miccolis Angelini R.M."/>
            <person name="Pollastro S."/>
            <person name="Abate D."/>
            <person name="Faretra F."/>
            <person name="Romanazzi G."/>
        </authorList>
    </citation>
    <scope>NUCLEOTIDE SEQUENCE [LARGE SCALE GENOMIC DNA]</scope>
    <source>
        <strain evidence="2 3">Mfrg269</strain>
    </source>
</reference>
<feature type="region of interest" description="Disordered" evidence="1">
    <location>
        <begin position="84"/>
        <end position="107"/>
    </location>
</feature>
<dbReference type="OrthoDB" id="3555093at2759"/>
<keyword evidence="3" id="KW-1185">Reference proteome</keyword>
<dbReference type="AlphaFoldDB" id="A0A395J8E4"/>
<evidence type="ECO:0000313" key="2">
    <source>
        <dbReference type="EMBL" id="RAL66979.1"/>
    </source>
</evidence>
<name>A0A395J8E4_9HELO</name>
<feature type="compositionally biased region" description="Polar residues" evidence="1">
    <location>
        <begin position="84"/>
        <end position="100"/>
    </location>
</feature>
<feature type="compositionally biased region" description="Low complexity" evidence="1">
    <location>
        <begin position="218"/>
        <end position="233"/>
    </location>
</feature>
<organism evidence="2 3">
    <name type="scientific">Monilinia fructigena</name>
    <dbReference type="NCBI Taxonomy" id="38457"/>
    <lineage>
        <taxon>Eukaryota</taxon>
        <taxon>Fungi</taxon>
        <taxon>Dikarya</taxon>
        <taxon>Ascomycota</taxon>
        <taxon>Pezizomycotina</taxon>
        <taxon>Leotiomycetes</taxon>
        <taxon>Helotiales</taxon>
        <taxon>Sclerotiniaceae</taxon>
        <taxon>Monilinia</taxon>
    </lineage>
</organism>
<feature type="region of interest" description="Disordered" evidence="1">
    <location>
        <begin position="209"/>
        <end position="243"/>
    </location>
</feature>
<evidence type="ECO:0000313" key="3">
    <source>
        <dbReference type="Proteomes" id="UP000249056"/>
    </source>
</evidence>
<accession>A0A395J8E4</accession>